<gene>
    <name evidence="2" type="ORF">K458DRAFT_434663</name>
</gene>
<name>A0A6G1IPW3_9PLEO</name>
<feature type="region of interest" description="Disordered" evidence="1">
    <location>
        <begin position="97"/>
        <end position="124"/>
    </location>
</feature>
<keyword evidence="3" id="KW-1185">Reference proteome</keyword>
<feature type="compositionally biased region" description="Polar residues" evidence="1">
    <location>
        <begin position="1"/>
        <end position="12"/>
    </location>
</feature>
<evidence type="ECO:0000313" key="2">
    <source>
        <dbReference type="EMBL" id="KAF2680023.1"/>
    </source>
</evidence>
<organism evidence="2 3">
    <name type="scientific">Lentithecium fluviatile CBS 122367</name>
    <dbReference type="NCBI Taxonomy" id="1168545"/>
    <lineage>
        <taxon>Eukaryota</taxon>
        <taxon>Fungi</taxon>
        <taxon>Dikarya</taxon>
        <taxon>Ascomycota</taxon>
        <taxon>Pezizomycotina</taxon>
        <taxon>Dothideomycetes</taxon>
        <taxon>Pleosporomycetidae</taxon>
        <taxon>Pleosporales</taxon>
        <taxon>Massarineae</taxon>
        <taxon>Lentitheciaceae</taxon>
        <taxon>Lentithecium</taxon>
    </lineage>
</organism>
<protein>
    <submittedName>
        <fullName evidence="2">Uncharacterized protein</fullName>
    </submittedName>
</protein>
<dbReference type="EMBL" id="MU005599">
    <property type="protein sequence ID" value="KAF2680023.1"/>
    <property type="molecule type" value="Genomic_DNA"/>
</dbReference>
<sequence length="261" mass="27828">MSSSRFPVSQVPQADPRASGEDPVRIEPSLPAASVGPQQGDLVDLGSSLRMAWEDESESLERRAQSFVDWRAKCREGRENHSFGQNVLQALKKSKSVENAGLPGDTGKKSQKNPKAGKTANDSANDSQNLVSFCSHCARRHWRVKSKANYCKYLTCPTYGKGHDVRETCDAVRKRFEQSGVIFGSQSTVAGPATTPATSATSIAPASSQAAGDVAALIRKLAASDPELQSKLVMELAKRKHAVPQALPSPLAPPGPLAPPA</sequence>
<dbReference type="AlphaFoldDB" id="A0A6G1IPW3"/>
<accession>A0A6G1IPW3</accession>
<evidence type="ECO:0000313" key="3">
    <source>
        <dbReference type="Proteomes" id="UP000799291"/>
    </source>
</evidence>
<reference evidence="2" key="1">
    <citation type="journal article" date="2020" name="Stud. Mycol.">
        <title>101 Dothideomycetes genomes: a test case for predicting lifestyles and emergence of pathogens.</title>
        <authorList>
            <person name="Haridas S."/>
            <person name="Albert R."/>
            <person name="Binder M."/>
            <person name="Bloem J."/>
            <person name="Labutti K."/>
            <person name="Salamov A."/>
            <person name="Andreopoulos B."/>
            <person name="Baker S."/>
            <person name="Barry K."/>
            <person name="Bills G."/>
            <person name="Bluhm B."/>
            <person name="Cannon C."/>
            <person name="Castanera R."/>
            <person name="Culley D."/>
            <person name="Daum C."/>
            <person name="Ezra D."/>
            <person name="Gonzalez J."/>
            <person name="Henrissat B."/>
            <person name="Kuo A."/>
            <person name="Liang C."/>
            <person name="Lipzen A."/>
            <person name="Lutzoni F."/>
            <person name="Magnuson J."/>
            <person name="Mondo S."/>
            <person name="Nolan M."/>
            <person name="Ohm R."/>
            <person name="Pangilinan J."/>
            <person name="Park H.-J."/>
            <person name="Ramirez L."/>
            <person name="Alfaro M."/>
            <person name="Sun H."/>
            <person name="Tritt A."/>
            <person name="Yoshinaga Y."/>
            <person name="Zwiers L.-H."/>
            <person name="Turgeon B."/>
            <person name="Goodwin S."/>
            <person name="Spatafora J."/>
            <person name="Crous P."/>
            <person name="Grigoriev I."/>
        </authorList>
    </citation>
    <scope>NUCLEOTIDE SEQUENCE</scope>
    <source>
        <strain evidence="2">CBS 122367</strain>
    </source>
</reference>
<proteinExistence type="predicted"/>
<dbReference type="Proteomes" id="UP000799291">
    <property type="component" value="Unassembled WGS sequence"/>
</dbReference>
<feature type="region of interest" description="Disordered" evidence="1">
    <location>
        <begin position="1"/>
        <end position="47"/>
    </location>
</feature>
<evidence type="ECO:0000256" key="1">
    <source>
        <dbReference type="SAM" id="MobiDB-lite"/>
    </source>
</evidence>